<accession>A0ABR9XI60</accession>
<comment type="caution">
    <text evidence="3">The sequence shown here is derived from an EMBL/GenBank/DDBJ whole genome shotgun (WGS) entry which is preliminary data.</text>
</comment>
<dbReference type="InterPro" id="IPR024163">
    <property type="entry name" value="Aerotolerance_reg_N"/>
</dbReference>
<dbReference type="PANTHER" id="PTHR37464">
    <property type="entry name" value="BLL2463 PROTEIN"/>
    <property type="match status" value="1"/>
</dbReference>
<evidence type="ECO:0000313" key="4">
    <source>
        <dbReference type="Proteomes" id="UP000632774"/>
    </source>
</evidence>
<proteinExistence type="predicted"/>
<dbReference type="EMBL" id="JADFFM010000001">
    <property type="protein sequence ID" value="MBE9667064.1"/>
    <property type="molecule type" value="Genomic_DNA"/>
</dbReference>
<keyword evidence="1" id="KW-0472">Membrane</keyword>
<name>A0ABR9XI60_9SPHI</name>
<organism evidence="3 4">
    <name type="scientific">Mucilaginibacter boryungensis</name>
    <dbReference type="NCBI Taxonomy" id="768480"/>
    <lineage>
        <taxon>Bacteria</taxon>
        <taxon>Pseudomonadati</taxon>
        <taxon>Bacteroidota</taxon>
        <taxon>Sphingobacteriia</taxon>
        <taxon>Sphingobacteriales</taxon>
        <taxon>Sphingobacteriaceae</taxon>
        <taxon>Mucilaginibacter</taxon>
    </lineage>
</organism>
<dbReference type="RefSeq" id="WP_194106416.1">
    <property type="nucleotide sequence ID" value="NZ_JADFFM010000001.1"/>
</dbReference>
<keyword evidence="4" id="KW-1185">Reference proteome</keyword>
<evidence type="ECO:0000256" key="1">
    <source>
        <dbReference type="SAM" id="Phobius"/>
    </source>
</evidence>
<keyword evidence="1" id="KW-1133">Transmembrane helix</keyword>
<dbReference type="Pfam" id="PF07584">
    <property type="entry name" value="BatA"/>
    <property type="match status" value="1"/>
</dbReference>
<feature type="transmembrane region" description="Helical" evidence="1">
    <location>
        <begin position="56"/>
        <end position="78"/>
    </location>
</feature>
<dbReference type="InterPro" id="IPR011933">
    <property type="entry name" value="Double_TM_dom"/>
</dbReference>
<dbReference type="PANTHER" id="PTHR37464:SF1">
    <property type="entry name" value="BLL2463 PROTEIN"/>
    <property type="match status" value="1"/>
</dbReference>
<sequence length="498" mass="55775">MILTTPIWLFALAAISIPVVIHLWNIRPGKTLKVGSIALFTESSPKSSRSFKLMDLLLLLLRCVLLGLLALILATPFWQKQLTTSKAKGWVLIPEGNYSYVKQHYKADLDFYASKGYEYHVFNPSFAKLDTAAVGKTKSDTISDDHLNYWQLVNQLNNTVSPNTPVALFTPNSLSHFSGEKPATSLSLNWHTYTPADSVDTWLAGAWLKANGDIRVVQGTSTPSGTIYQYNDIKNGGQTGSNYQIGVEHGTPVVSFKNSKIAVDTVTKRIAVYADKNALDANYLKAALDAVAQLSQRKTVIRIYNQPEAIPAGQSWLFWLSEKPIEQAIIEKNSNVFCYQGRQAFSVNSWMSNADSYTIKQGLSKIALYKTTSQSPFADAIWTDGFGNGILKKESGKTNVYRFFSRFNPAWNDLVWSEEFPKWLMQLMNTQSFNTIGHDRRALSADQIKPAYVTGTNKLITTPRTAIDLSHYLWLALMVVFFTERWLAHKNKQVLANG</sequence>
<protein>
    <submittedName>
        <fullName evidence="3">BatA domain-containing protein</fullName>
    </submittedName>
</protein>
<dbReference type="NCBIfam" id="TIGR02226">
    <property type="entry name" value="two_anch"/>
    <property type="match status" value="1"/>
</dbReference>
<reference evidence="3 4" key="1">
    <citation type="submission" date="2020-10" db="EMBL/GenBank/DDBJ databases">
        <title>Mucilaginibacter mali sp. nov., isolated from rhizosphere soil of apple orchard.</title>
        <authorList>
            <person name="Lee J.-S."/>
            <person name="Kim H.S."/>
            <person name="Kim J.-S."/>
        </authorList>
    </citation>
    <scope>NUCLEOTIDE SEQUENCE [LARGE SCALE GENOMIC DNA]</scope>
    <source>
        <strain evidence="3 4">KCTC 23157</strain>
    </source>
</reference>
<evidence type="ECO:0000259" key="2">
    <source>
        <dbReference type="Pfam" id="PF07584"/>
    </source>
</evidence>
<feature type="domain" description="Aerotolerance regulator N-terminal" evidence="2">
    <location>
        <begin position="1"/>
        <end position="76"/>
    </location>
</feature>
<feature type="transmembrane region" description="Helical" evidence="1">
    <location>
        <begin position="6"/>
        <end position="24"/>
    </location>
</feature>
<keyword evidence="1" id="KW-0812">Transmembrane</keyword>
<evidence type="ECO:0000313" key="3">
    <source>
        <dbReference type="EMBL" id="MBE9667064.1"/>
    </source>
</evidence>
<dbReference type="Proteomes" id="UP000632774">
    <property type="component" value="Unassembled WGS sequence"/>
</dbReference>
<gene>
    <name evidence="3" type="ORF">IRJ18_11885</name>
</gene>